<reference evidence="2 3" key="1">
    <citation type="submission" date="2024-09" db="EMBL/GenBank/DDBJ databases">
        <authorList>
            <person name="Sun Q."/>
            <person name="Mori K."/>
        </authorList>
    </citation>
    <scope>NUCLEOTIDE SEQUENCE [LARGE SCALE GENOMIC DNA]</scope>
    <source>
        <strain evidence="2 3">JCM 4362</strain>
    </source>
</reference>
<accession>A0ABV5P773</accession>
<keyword evidence="3" id="KW-1185">Reference proteome</keyword>
<dbReference type="InterPro" id="IPR004360">
    <property type="entry name" value="Glyas_Fos-R_dOase_dom"/>
</dbReference>
<name>A0ABV5P773_STRCM</name>
<dbReference type="PROSITE" id="PS51819">
    <property type="entry name" value="VOC"/>
    <property type="match status" value="1"/>
</dbReference>
<evidence type="ECO:0000313" key="3">
    <source>
        <dbReference type="Proteomes" id="UP001589718"/>
    </source>
</evidence>
<dbReference type="PANTHER" id="PTHR36503:SF3">
    <property type="entry name" value="BLR0126 PROTEIN"/>
    <property type="match status" value="1"/>
</dbReference>
<dbReference type="RefSeq" id="WP_345217807.1">
    <property type="nucleotide sequence ID" value="NZ_BAAAXE010000001.1"/>
</dbReference>
<dbReference type="Gene3D" id="3.10.180.10">
    <property type="entry name" value="2,3-Dihydroxybiphenyl 1,2-Dioxygenase, domain 1"/>
    <property type="match status" value="1"/>
</dbReference>
<dbReference type="Pfam" id="PF00903">
    <property type="entry name" value="Glyoxalase"/>
    <property type="match status" value="1"/>
</dbReference>
<dbReference type="Proteomes" id="UP001589718">
    <property type="component" value="Unassembled WGS sequence"/>
</dbReference>
<organism evidence="2 3">
    <name type="scientific">Streptomyces cremeus</name>
    <dbReference type="NCBI Taxonomy" id="66881"/>
    <lineage>
        <taxon>Bacteria</taxon>
        <taxon>Bacillati</taxon>
        <taxon>Actinomycetota</taxon>
        <taxon>Actinomycetes</taxon>
        <taxon>Kitasatosporales</taxon>
        <taxon>Streptomycetaceae</taxon>
        <taxon>Streptomyces</taxon>
    </lineage>
</organism>
<evidence type="ECO:0000259" key="1">
    <source>
        <dbReference type="PROSITE" id="PS51819"/>
    </source>
</evidence>
<comment type="caution">
    <text evidence="2">The sequence shown here is derived from an EMBL/GenBank/DDBJ whole genome shotgun (WGS) entry which is preliminary data.</text>
</comment>
<dbReference type="InterPro" id="IPR029068">
    <property type="entry name" value="Glyas_Bleomycin-R_OHBP_Dase"/>
</dbReference>
<evidence type="ECO:0000313" key="2">
    <source>
        <dbReference type="EMBL" id="MFB9519032.1"/>
    </source>
</evidence>
<gene>
    <name evidence="2" type="ORF">ACFFTU_03580</name>
</gene>
<dbReference type="SUPFAM" id="SSF54593">
    <property type="entry name" value="Glyoxalase/Bleomycin resistance protein/Dihydroxybiphenyl dioxygenase"/>
    <property type="match status" value="1"/>
</dbReference>
<dbReference type="PANTHER" id="PTHR36503">
    <property type="entry name" value="BLR2520 PROTEIN"/>
    <property type="match status" value="1"/>
</dbReference>
<protein>
    <submittedName>
        <fullName evidence="2">VOC family protein</fullName>
    </submittedName>
</protein>
<feature type="domain" description="VOC" evidence="1">
    <location>
        <begin position="4"/>
        <end position="128"/>
    </location>
</feature>
<proteinExistence type="predicted"/>
<dbReference type="InterPro" id="IPR037523">
    <property type="entry name" value="VOC_core"/>
</dbReference>
<dbReference type="EMBL" id="JBHMCR010000002">
    <property type="protein sequence ID" value="MFB9519032.1"/>
    <property type="molecule type" value="Genomic_DNA"/>
</dbReference>
<sequence length="131" mass="14081">MTPRFDCISLVTADLAASLAFYRRLGVPVPDGAESLPHVEAPLPGGLRLLWDTEDVMRSVDPAWQRPTGGDRTGLAFRCDDAADVDATYEALTAAGHPGSRKPWNAEWGQRYAVVLDPDGLGVSLFADDLA</sequence>